<dbReference type="InterPro" id="IPR016830">
    <property type="entry name" value="UbiT"/>
</dbReference>
<dbReference type="Gene3D" id="3.30.1050.10">
    <property type="entry name" value="SCP2 sterol-binding domain"/>
    <property type="match status" value="1"/>
</dbReference>
<protein>
    <recommendedName>
        <fullName evidence="1">Ubiquinone biosynthesis accessory factor UbiT</fullName>
    </recommendedName>
</protein>
<dbReference type="GO" id="GO:0005829">
    <property type="term" value="C:cytosol"/>
    <property type="evidence" value="ECO:0007669"/>
    <property type="project" value="TreeGrafter"/>
</dbReference>
<dbReference type="SUPFAM" id="SSF55718">
    <property type="entry name" value="SCP-like"/>
    <property type="match status" value="1"/>
</dbReference>
<proteinExistence type="inferred from homology"/>
<dbReference type="InterPro" id="IPR003033">
    <property type="entry name" value="SCP2_sterol-bd_dom"/>
</dbReference>
<dbReference type="AlphaFoldDB" id="A0A4R1JLS8"/>
<gene>
    <name evidence="1" type="primary">ubiT</name>
    <name evidence="3" type="ORF">EV690_2096</name>
</gene>
<evidence type="ECO:0000256" key="1">
    <source>
        <dbReference type="HAMAP-Rule" id="MF_02231"/>
    </source>
</evidence>
<dbReference type="Pfam" id="PF02036">
    <property type="entry name" value="SCP2"/>
    <property type="match status" value="1"/>
</dbReference>
<dbReference type="InterPro" id="IPR036527">
    <property type="entry name" value="SCP2_sterol-bd_dom_sf"/>
</dbReference>
<dbReference type="HAMAP" id="MF_02231">
    <property type="entry name" value="UbiT"/>
    <property type="match status" value="1"/>
</dbReference>
<keyword evidence="1" id="KW-0831">Ubiquinone biosynthesis</keyword>
<comment type="similarity">
    <text evidence="1">Belongs to the UbiT family.</text>
</comment>
<reference evidence="3 4" key="1">
    <citation type="submission" date="2019-03" db="EMBL/GenBank/DDBJ databases">
        <title>Genomic Encyclopedia of Type Strains, Phase IV (KMG-IV): sequencing the most valuable type-strain genomes for metagenomic binning, comparative biology and taxonomic classification.</title>
        <authorList>
            <person name="Goeker M."/>
        </authorList>
    </citation>
    <scope>NUCLEOTIDE SEQUENCE [LARGE SCALE GENOMIC DNA]</scope>
    <source>
        <strain evidence="3 4">DSM 18577</strain>
    </source>
</reference>
<dbReference type="GO" id="GO:0006744">
    <property type="term" value="P:ubiquinone biosynthetic process"/>
    <property type="evidence" value="ECO:0007669"/>
    <property type="project" value="UniProtKB-UniRule"/>
</dbReference>
<accession>A0A4R1JLS8</accession>
<evidence type="ECO:0000313" key="3">
    <source>
        <dbReference type="EMBL" id="TCK51996.1"/>
    </source>
</evidence>
<keyword evidence="4" id="KW-1185">Reference proteome</keyword>
<sequence>MEKFVPLFQSFKQQLVQKGPTLARLPVKWVPFPVQRSVMELALNQLLKESASEGELDFLTDRWVALKVRDIKGCWMLTFADGKLKVFPRAQGADVSFSGNLNDFLVMVGRREDPDTLFFQRRLSIEGDTQLGLEVKNLLDNIDYDELPQPVHHLLTVLSGWVVEQNIELAHSV</sequence>
<evidence type="ECO:0000259" key="2">
    <source>
        <dbReference type="Pfam" id="PF02036"/>
    </source>
</evidence>
<comment type="function">
    <text evidence="1">Required for O(2)-independent ubiquinone (coenzyme Q) biosynthesis. Likely functions as an accessory factor.</text>
</comment>
<comment type="caution">
    <text evidence="3">The sequence shown here is derived from an EMBL/GenBank/DDBJ whole genome shotgun (WGS) entry which is preliminary data.</text>
</comment>
<comment type="pathway">
    <text evidence="1">Cofactor biosynthesis; ubiquinone biosynthesis.</text>
</comment>
<evidence type="ECO:0000313" key="4">
    <source>
        <dbReference type="Proteomes" id="UP000295565"/>
    </source>
</evidence>
<dbReference type="UniPathway" id="UPA00232"/>
<dbReference type="PANTHER" id="PTHR10094:SF25">
    <property type="entry name" value="SCP2 STEROL-BINDING DOMAIN-CONTAINING PROTEIN 1"/>
    <property type="match status" value="1"/>
</dbReference>
<dbReference type="Proteomes" id="UP000295565">
    <property type="component" value="Unassembled WGS sequence"/>
</dbReference>
<dbReference type="OrthoDB" id="5292463at2"/>
<organism evidence="3 4">
    <name type="scientific">Celerinatantimonas diazotrophica</name>
    <dbReference type="NCBI Taxonomy" id="412034"/>
    <lineage>
        <taxon>Bacteria</taxon>
        <taxon>Pseudomonadati</taxon>
        <taxon>Pseudomonadota</taxon>
        <taxon>Gammaproteobacteria</taxon>
        <taxon>Celerinatantimonadaceae</taxon>
        <taxon>Celerinatantimonas</taxon>
    </lineage>
</organism>
<dbReference type="PIRSF" id="PIRSF025550">
    <property type="entry name" value="UCP025550_lpd_carrier"/>
    <property type="match status" value="1"/>
</dbReference>
<dbReference type="EMBL" id="SMGD01000013">
    <property type="protein sequence ID" value="TCK51996.1"/>
    <property type="molecule type" value="Genomic_DNA"/>
</dbReference>
<feature type="domain" description="SCP2" evidence="2">
    <location>
        <begin position="43"/>
        <end position="140"/>
    </location>
</feature>
<dbReference type="PANTHER" id="PTHR10094">
    <property type="entry name" value="STEROL CARRIER PROTEIN 2 SCP-2 FAMILY PROTEIN"/>
    <property type="match status" value="1"/>
</dbReference>
<name>A0A4R1JLS8_9GAMM</name>